<comment type="caution">
    <text evidence="1">The sequence shown here is derived from an EMBL/GenBank/DDBJ whole genome shotgun (WGS) entry which is preliminary data.</text>
</comment>
<accession>A0AAE1RJP2</accession>
<evidence type="ECO:0000313" key="1">
    <source>
        <dbReference type="EMBL" id="KAK4352860.1"/>
    </source>
</evidence>
<protein>
    <submittedName>
        <fullName evidence="1">Uncharacterized protein</fullName>
    </submittedName>
</protein>
<keyword evidence="2" id="KW-1185">Reference proteome</keyword>
<proteinExistence type="predicted"/>
<gene>
    <name evidence="1" type="ORF">RND71_028378</name>
</gene>
<sequence>MDTSWGTHCLFECHGCDVVCAILTKEKFDSVVGPLAKLSQDDLKYVKNLAKQKLPKQKKKTSIFFVLHMRSDRYKLLSLKRFSKQKIKMLGKEAQFGHMPGLLVVAILHNPLDEESARFCAASVVIALEDLHNVSAWVRAVESTIDACVRVGCQHYTSSTALPQILRDRGMLRALGCPF</sequence>
<organism evidence="1 2">
    <name type="scientific">Anisodus tanguticus</name>
    <dbReference type="NCBI Taxonomy" id="243964"/>
    <lineage>
        <taxon>Eukaryota</taxon>
        <taxon>Viridiplantae</taxon>
        <taxon>Streptophyta</taxon>
        <taxon>Embryophyta</taxon>
        <taxon>Tracheophyta</taxon>
        <taxon>Spermatophyta</taxon>
        <taxon>Magnoliopsida</taxon>
        <taxon>eudicotyledons</taxon>
        <taxon>Gunneridae</taxon>
        <taxon>Pentapetalae</taxon>
        <taxon>asterids</taxon>
        <taxon>lamiids</taxon>
        <taxon>Solanales</taxon>
        <taxon>Solanaceae</taxon>
        <taxon>Solanoideae</taxon>
        <taxon>Hyoscyameae</taxon>
        <taxon>Anisodus</taxon>
    </lineage>
</organism>
<dbReference type="AlphaFoldDB" id="A0AAE1RJP2"/>
<name>A0AAE1RJP2_9SOLA</name>
<dbReference type="EMBL" id="JAVYJV010000015">
    <property type="protein sequence ID" value="KAK4352860.1"/>
    <property type="molecule type" value="Genomic_DNA"/>
</dbReference>
<reference evidence="1" key="1">
    <citation type="submission" date="2023-12" db="EMBL/GenBank/DDBJ databases">
        <title>Genome assembly of Anisodus tanguticus.</title>
        <authorList>
            <person name="Wang Y.-J."/>
        </authorList>
    </citation>
    <scope>NUCLEOTIDE SEQUENCE</scope>
    <source>
        <strain evidence="1">KB-2021</strain>
        <tissue evidence="1">Leaf</tissue>
    </source>
</reference>
<dbReference type="Proteomes" id="UP001291623">
    <property type="component" value="Unassembled WGS sequence"/>
</dbReference>
<evidence type="ECO:0000313" key="2">
    <source>
        <dbReference type="Proteomes" id="UP001291623"/>
    </source>
</evidence>